<keyword evidence="2" id="KW-0378">Hydrolase</keyword>
<dbReference type="PANTHER" id="PTHR43433:SF5">
    <property type="entry name" value="AB HYDROLASE-1 DOMAIN-CONTAINING PROTEIN"/>
    <property type="match status" value="1"/>
</dbReference>
<dbReference type="SUPFAM" id="SSF53474">
    <property type="entry name" value="alpha/beta-Hydrolases"/>
    <property type="match status" value="1"/>
</dbReference>
<protein>
    <submittedName>
        <fullName evidence="2">Alpha/beta hydrolase</fullName>
    </submittedName>
</protein>
<organism evidence="2 3">
    <name type="scientific">Spartinivicinus poritis</name>
    <dbReference type="NCBI Taxonomy" id="2994640"/>
    <lineage>
        <taxon>Bacteria</taxon>
        <taxon>Pseudomonadati</taxon>
        <taxon>Pseudomonadota</taxon>
        <taxon>Gammaproteobacteria</taxon>
        <taxon>Oceanospirillales</taxon>
        <taxon>Zooshikellaceae</taxon>
        <taxon>Spartinivicinus</taxon>
    </lineage>
</organism>
<evidence type="ECO:0000259" key="1">
    <source>
        <dbReference type="Pfam" id="PF00561"/>
    </source>
</evidence>
<comment type="caution">
    <text evidence="2">The sequence shown here is derived from an EMBL/GenBank/DDBJ whole genome shotgun (WGS) entry which is preliminary data.</text>
</comment>
<gene>
    <name evidence="2" type="ORF">ORQ98_24760</name>
</gene>
<accession>A0ABT5UJG1</accession>
<dbReference type="InterPro" id="IPR029058">
    <property type="entry name" value="AB_hydrolase_fold"/>
</dbReference>
<name>A0ABT5UJG1_9GAMM</name>
<dbReference type="GO" id="GO:0016787">
    <property type="term" value="F:hydrolase activity"/>
    <property type="evidence" value="ECO:0007669"/>
    <property type="project" value="UniProtKB-KW"/>
</dbReference>
<dbReference type="Gene3D" id="3.40.50.1820">
    <property type="entry name" value="alpha/beta hydrolase"/>
    <property type="match status" value="1"/>
</dbReference>
<feature type="domain" description="AB hydrolase-1" evidence="1">
    <location>
        <begin position="32"/>
        <end position="286"/>
    </location>
</feature>
<proteinExistence type="predicted"/>
<reference evidence="2 3" key="1">
    <citation type="submission" date="2022-11" db="EMBL/GenBank/DDBJ databases">
        <title>Spartinivicinus poritis sp. nov., isolated from scleractinian coral Porites lutea.</title>
        <authorList>
            <person name="Zhang G."/>
            <person name="Cai L."/>
            <person name="Wei Q."/>
        </authorList>
    </citation>
    <scope>NUCLEOTIDE SEQUENCE [LARGE SCALE GENOMIC DNA]</scope>
    <source>
        <strain evidence="2 3">A2-2</strain>
    </source>
</reference>
<dbReference type="Pfam" id="PF00561">
    <property type="entry name" value="Abhydrolase_1"/>
    <property type="match status" value="1"/>
</dbReference>
<dbReference type="InterPro" id="IPR050471">
    <property type="entry name" value="AB_hydrolase"/>
</dbReference>
<dbReference type="PANTHER" id="PTHR43433">
    <property type="entry name" value="HYDROLASE, ALPHA/BETA FOLD FAMILY PROTEIN"/>
    <property type="match status" value="1"/>
</dbReference>
<dbReference type="InterPro" id="IPR000073">
    <property type="entry name" value="AB_hydrolase_1"/>
</dbReference>
<dbReference type="RefSeq" id="WP_274691490.1">
    <property type="nucleotide sequence ID" value="NZ_JAPMOU010000054.1"/>
</dbReference>
<dbReference type="Proteomes" id="UP001528823">
    <property type="component" value="Unassembled WGS sequence"/>
</dbReference>
<sequence length="308" mass="34203">MGYSADIPLTAGTVQANGVELAYESWGESDKPVMLLVMGLSCQMWMWPDPFVALLVKQGFRVVRFDNRDVGGSSSVKRQMPINLPLSYFKYRLGSLPKAHYNLHDMAEDTLALMNALKLTDVHLVGVSMGGMIGQLLAAKHPDKLESLTLLMTSTNHPNLPTPDPRLIKFVFARKLAGRNKQRVVDHQQAMWETIGSPAYPTDPNMLRQLLEQCFDRDFRPAGMVRQTHAILATGSLIKWTREVTLPTQIIHGMADPLISVKASLQLKQLISGAKLVTIPGMGHDIPQGLYQTISDIITNHIKSHESD</sequence>
<evidence type="ECO:0000313" key="2">
    <source>
        <dbReference type="EMBL" id="MDE1465179.1"/>
    </source>
</evidence>
<dbReference type="EMBL" id="JAPMOU010000054">
    <property type="protein sequence ID" value="MDE1465179.1"/>
    <property type="molecule type" value="Genomic_DNA"/>
</dbReference>
<keyword evidence="3" id="KW-1185">Reference proteome</keyword>
<evidence type="ECO:0000313" key="3">
    <source>
        <dbReference type="Proteomes" id="UP001528823"/>
    </source>
</evidence>